<evidence type="ECO:0000313" key="2">
    <source>
        <dbReference type="Proteomes" id="UP000438983"/>
    </source>
</evidence>
<accession>A0A6I6LMA2</accession>
<dbReference type="EMBL" id="CP046902">
    <property type="protein sequence ID" value="QGZ31724.1"/>
    <property type="molecule type" value="Genomic_DNA"/>
</dbReference>
<sequence>MSLNGHILRAEFQSLKEQQARAYRATKRHFSAGPPRLIGFAARRKLDDPVD</sequence>
<protein>
    <submittedName>
        <fullName evidence="1">Uncharacterized protein</fullName>
    </submittedName>
</protein>
<name>A0A6I6LMA2_STUST</name>
<dbReference type="RefSeq" id="WP_158189168.1">
    <property type="nucleotide sequence ID" value="NZ_CP046902.1"/>
</dbReference>
<proteinExistence type="predicted"/>
<dbReference type="AlphaFoldDB" id="A0A6I6LMA2"/>
<evidence type="ECO:0000313" key="1">
    <source>
        <dbReference type="EMBL" id="QGZ31724.1"/>
    </source>
</evidence>
<reference evidence="1 2" key="1">
    <citation type="submission" date="2019-12" db="EMBL/GenBank/DDBJ databases">
        <title>Complete genome sequence of Pseudomonas stutzeri.</title>
        <authorList>
            <person name="Lim S.R."/>
            <person name="Kim J.H."/>
        </authorList>
    </citation>
    <scope>NUCLEOTIDE SEQUENCE [LARGE SCALE GENOMIC DNA]</scope>
    <source>
        <strain evidence="1 2">PM101005</strain>
    </source>
</reference>
<organism evidence="1 2">
    <name type="scientific">Stutzerimonas stutzeri</name>
    <name type="common">Pseudomonas stutzeri</name>
    <dbReference type="NCBI Taxonomy" id="316"/>
    <lineage>
        <taxon>Bacteria</taxon>
        <taxon>Pseudomonadati</taxon>
        <taxon>Pseudomonadota</taxon>
        <taxon>Gammaproteobacteria</taxon>
        <taxon>Pseudomonadales</taxon>
        <taxon>Pseudomonadaceae</taxon>
        <taxon>Stutzerimonas</taxon>
    </lineage>
</organism>
<gene>
    <name evidence="1" type="ORF">GQA94_17295</name>
</gene>
<dbReference type="Proteomes" id="UP000438983">
    <property type="component" value="Chromosome"/>
</dbReference>